<comment type="pathway">
    <text evidence="3">Porphyrin-containing compound metabolism; protoheme biosynthesis.</text>
</comment>
<evidence type="ECO:0000256" key="10">
    <source>
        <dbReference type="PROSITE-ProRule" id="PRU00339"/>
    </source>
</evidence>
<organism evidence="13 14">
    <name type="scientific">Legionella jordanis</name>
    <dbReference type="NCBI Taxonomy" id="456"/>
    <lineage>
        <taxon>Bacteria</taxon>
        <taxon>Pseudomonadati</taxon>
        <taxon>Pseudomonadota</taxon>
        <taxon>Gammaproteobacteria</taxon>
        <taxon>Legionellales</taxon>
        <taxon>Legionellaceae</taxon>
        <taxon>Legionella</taxon>
    </lineage>
</organism>
<dbReference type="SMART" id="SM00028">
    <property type="entry name" value="TPR"/>
    <property type="match status" value="2"/>
</dbReference>
<evidence type="ECO:0000256" key="2">
    <source>
        <dbReference type="ARBA" id="ARBA00004429"/>
    </source>
</evidence>
<feature type="transmembrane region" description="Helical" evidence="11">
    <location>
        <begin position="41"/>
        <end position="65"/>
    </location>
</feature>
<protein>
    <submittedName>
        <fullName evidence="13">Protoporphyrinogen oxidase</fullName>
    </submittedName>
</protein>
<dbReference type="STRING" id="456.Ljor_1875"/>
<evidence type="ECO:0000256" key="4">
    <source>
        <dbReference type="ARBA" id="ARBA00022475"/>
    </source>
</evidence>
<accession>A0A0W0VBT5</accession>
<dbReference type="InterPro" id="IPR005254">
    <property type="entry name" value="Heme_biosyn_assoc_TPR_pro"/>
</dbReference>
<proteinExistence type="predicted"/>
<reference evidence="13 14" key="1">
    <citation type="submission" date="2015-11" db="EMBL/GenBank/DDBJ databases">
        <title>Genomic analysis of 38 Legionella species identifies large and diverse effector repertoires.</title>
        <authorList>
            <person name="Burstein D."/>
            <person name="Amaro F."/>
            <person name="Zusman T."/>
            <person name="Lifshitz Z."/>
            <person name="Cohen O."/>
            <person name="Gilbert J.A."/>
            <person name="Pupko T."/>
            <person name="Shuman H.A."/>
            <person name="Segal G."/>
        </authorList>
    </citation>
    <scope>NUCLEOTIDE SEQUENCE [LARGE SCALE GENOMIC DNA]</scope>
    <source>
        <strain evidence="13 14">BL-540</strain>
    </source>
</reference>
<evidence type="ECO:0000256" key="1">
    <source>
        <dbReference type="ARBA" id="ARBA00002962"/>
    </source>
</evidence>
<evidence type="ECO:0000256" key="9">
    <source>
        <dbReference type="ARBA" id="ARBA00023244"/>
    </source>
</evidence>
<dbReference type="InterPro" id="IPR019734">
    <property type="entry name" value="TPR_rpt"/>
</dbReference>
<dbReference type="AlphaFoldDB" id="A0A0W0VBT5"/>
<dbReference type="InterPro" id="IPR010817">
    <property type="entry name" value="HemY_N"/>
</dbReference>
<keyword evidence="9" id="KW-0627">Porphyrin biosynthesis</keyword>
<dbReference type="GO" id="GO:0006779">
    <property type="term" value="P:porphyrin-containing compound biosynthetic process"/>
    <property type="evidence" value="ECO:0007669"/>
    <property type="project" value="UniProtKB-KW"/>
</dbReference>
<keyword evidence="8 11" id="KW-0472">Membrane</keyword>
<evidence type="ECO:0000259" key="12">
    <source>
        <dbReference type="Pfam" id="PF07219"/>
    </source>
</evidence>
<dbReference type="Proteomes" id="UP000055035">
    <property type="component" value="Unassembled WGS sequence"/>
</dbReference>
<dbReference type="NCBIfam" id="TIGR00540">
    <property type="entry name" value="TPR_hemY_coli"/>
    <property type="match status" value="1"/>
</dbReference>
<dbReference type="GO" id="GO:0042168">
    <property type="term" value="P:heme metabolic process"/>
    <property type="evidence" value="ECO:0007669"/>
    <property type="project" value="InterPro"/>
</dbReference>
<dbReference type="Pfam" id="PF07219">
    <property type="entry name" value="HemY_N"/>
    <property type="match status" value="1"/>
</dbReference>
<evidence type="ECO:0000313" key="13">
    <source>
        <dbReference type="EMBL" id="KTD17569.1"/>
    </source>
</evidence>
<dbReference type="OrthoDB" id="7053339at2"/>
<name>A0A0W0VBT5_9GAMM</name>
<comment type="caution">
    <text evidence="13">The sequence shown here is derived from an EMBL/GenBank/DDBJ whole genome shotgun (WGS) entry which is preliminary data.</text>
</comment>
<keyword evidence="14" id="KW-1185">Reference proteome</keyword>
<feature type="repeat" description="TPR" evidence="10">
    <location>
        <begin position="326"/>
        <end position="359"/>
    </location>
</feature>
<dbReference type="PATRIC" id="fig|456.5.peg.2000"/>
<dbReference type="GO" id="GO:0005886">
    <property type="term" value="C:plasma membrane"/>
    <property type="evidence" value="ECO:0007669"/>
    <property type="project" value="UniProtKB-SubCell"/>
</dbReference>
<keyword evidence="4" id="KW-1003">Cell membrane</keyword>
<feature type="domain" description="HemY N-terminal" evidence="12">
    <location>
        <begin position="26"/>
        <end position="132"/>
    </location>
</feature>
<dbReference type="EMBL" id="LNYJ01000011">
    <property type="protein sequence ID" value="KTD17569.1"/>
    <property type="molecule type" value="Genomic_DNA"/>
</dbReference>
<keyword evidence="5" id="KW-0997">Cell inner membrane</keyword>
<keyword evidence="7 11" id="KW-1133">Transmembrane helix</keyword>
<evidence type="ECO:0000256" key="11">
    <source>
        <dbReference type="SAM" id="Phobius"/>
    </source>
</evidence>
<evidence type="ECO:0000256" key="5">
    <source>
        <dbReference type="ARBA" id="ARBA00022519"/>
    </source>
</evidence>
<dbReference type="Gene3D" id="1.25.40.10">
    <property type="entry name" value="Tetratricopeptide repeat domain"/>
    <property type="match status" value="2"/>
</dbReference>
<keyword evidence="10" id="KW-0802">TPR repeat</keyword>
<comment type="subcellular location">
    <subcellularLocation>
        <location evidence="2">Cell inner membrane</location>
        <topology evidence="2">Multi-pass membrane protein</topology>
    </subcellularLocation>
</comment>
<gene>
    <name evidence="13" type="primary">hemY</name>
    <name evidence="13" type="ORF">Ljor_1875</name>
</gene>
<evidence type="ECO:0000256" key="8">
    <source>
        <dbReference type="ARBA" id="ARBA00023136"/>
    </source>
</evidence>
<dbReference type="SUPFAM" id="SSF48452">
    <property type="entry name" value="TPR-like"/>
    <property type="match status" value="2"/>
</dbReference>
<dbReference type="InterPro" id="IPR011990">
    <property type="entry name" value="TPR-like_helical_dom_sf"/>
</dbReference>
<evidence type="ECO:0000256" key="7">
    <source>
        <dbReference type="ARBA" id="ARBA00022989"/>
    </source>
</evidence>
<evidence type="ECO:0000313" key="14">
    <source>
        <dbReference type="Proteomes" id="UP000055035"/>
    </source>
</evidence>
<evidence type="ECO:0000256" key="3">
    <source>
        <dbReference type="ARBA" id="ARBA00004744"/>
    </source>
</evidence>
<sequence>MIRILLIVLVLLGSVWLGVQLNHDPGYVLLALNHWTLETTLWFAILILALVFFLLHCLLLILAGISKSPSAFRRWQARRRAQKAQAKTQRGLIEFSEGYWAQAKNNLIKALPDSDSPLLNYLTAARAAQEMGDSKLRDDYLREAQQSMPDAKIAVELTQAQLQLANKQWEQALATLRHLQDLAPHHPYVLKLLMHLYREVKDWPQLIALLPELKKYHVLSAAGFEKLRHEAYKEALLELKRSNNTQAMLKLVDNLPKELTYDPELMVIYCGFLLQQNKDDKAEPILRQALKKEFNNQLIAIYGRLKINDKPLAFAESLVKKQPESSELYLCLGRLSMNDNLWGKAKGYFEKSISLKPSSEAYAELGRLLDKLGDQSGACEAYRQGLWLMLNQQSKL</sequence>
<evidence type="ECO:0000256" key="6">
    <source>
        <dbReference type="ARBA" id="ARBA00022692"/>
    </source>
</evidence>
<comment type="function">
    <text evidence="1">Involved in a late step of protoheme IX synthesis.</text>
</comment>
<keyword evidence="6 11" id="KW-0812">Transmembrane</keyword>
<dbReference type="PROSITE" id="PS50005">
    <property type="entry name" value="TPR"/>
    <property type="match status" value="1"/>
</dbReference>
<dbReference type="UniPathway" id="UPA00252"/>
<dbReference type="RefSeq" id="WP_058471314.1">
    <property type="nucleotide sequence ID" value="NZ_CAAAIC010000008.1"/>
</dbReference>